<dbReference type="GO" id="GO:0005886">
    <property type="term" value="C:plasma membrane"/>
    <property type="evidence" value="ECO:0007669"/>
    <property type="project" value="TreeGrafter"/>
</dbReference>
<evidence type="ECO:0000313" key="8">
    <source>
        <dbReference type="EMBL" id="OCF31068.1"/>
    </source>
</evidence>
<keyword evidence="4 6" id="KW-0472">Membrane</keyword>
<feature type="domain" description="Major facilitator superfamily (MFS) profile" evidence="7">
    <location>
        <begin position="76"/>
        <end position="591"/>
    </location>
</feature>
<evidence type="ECO:0000313" key="9">
    <source>
        <dbReference type="Proteomes" id="UP000092666"/>
    </source>
</evidence>
<dbReference type="PROSITE" id="PS50850">
    <property type="entry name" value="MFS"/>
    <property type="match status" value="1"/>
</dbReference>
<dbReference type="GO" id="GO:0022857">
    <property type="term" value="F:transmembrane transporter activity"/>
    <property type="evidence" value="ECO:0007669"/>
    <property type="project" value="InterPro"/>
</dbReference>
<evidence type="ECO:0000256" key="4">
    <source>
        <dbReference type="ARBA" id="ARBA00023136"/>
    </source>
</evidence>
<feature type="transmembrane region" description="Helical" evidence="6">
    <location>
        <begin position="231"/>
        <end position="251"/>
    </location>
</feature>
<feature type="transmembrane region" description="Helical" evidence="6">
    <location>
        <begin position="460"/>
        <end position="480"/>
    </location>
</feature>
<name>A0A1B9GJ90_9TREE</name>
<reference evidence="8 9" key="1">
    <citation type="submission" date="2013-07" db="EMBL/GenBank/DDBJ databases">
        <title>The Genome Sequence of Cryptococcus heveanensis BCC8398.</title>
        <authorList>
            <consortium name="The Broad Institute Genome Sequencing Platform"/>
            <person name="Cuomo C."/>
            <person name="Litvintseva A."/>
            <person name="Chen Y."/>
            <person name="Heitman J."/>
            <person name="Sun S."/>
            <person name="Springer D."/>
            <person name="Dromer F."/>
            <person name="Young S.K."/>
            <person name="Zeng Q."/>
            <person name="Gargeya S."/>
            <person name="Fitzgerald M."/>
            <person name="Abouelleil A."/>
            <person name="Alvarado L."/>
            <person name="Berlin A.M."/>
            <person name="Chapman S.B."/>
            <person name="Dewar J."/>
            <person name="Goldberg J."/>
            <person name="Griggs A."/>
            <person name="Gujja S."/>
            <person name="Hansen M."/>
            <person name="Howarth C."/>
            <person name="Imamovic A."/>
            <person name="Larimer J."/>
            <person name="McCowan C."/>
            <person name="Murphy C."/>
            <person name="Pearson M."/>
            <person name="Priest M."/>
            <person name="Roberts A."/>
            <person name="Saif S."/>
            <person name="Shea T."/>
            <person name="Sykes S."/>
            <person name="Wortman J."/>
            <person name="Nusbaum C."/>
            <person name="Birren B."/>
        </authorList>
    </citation>
    <scope>NUCLEOTIDE SEQUENCE [LARGE SCALE GENOMIC DNA]</scope>
    <source>
        <strain evidence="8 9">BCC8398</strain>
    </source>
</reference>
<dbReference type="OrthoDB" id="2241241at2759"/>
<dbReference type="InterPro" id="IPR020846">
    <property type="entry name" value="MFS_dom"/>
</dbReference>
<evidence type="ECO:0000256" key="3">
    <source>
        <dbReference type="ARBA" id="ARBA00022989"/>
    </source>
</evidence>
<feature type="transmembrane region" description="Helical" evidence="6">
    <location>
        <begin position="291"/>
        <end position="312"/>
    </location>
</feature>
<proteinExistence type="predicted"/>
<accession>A0A1B9GJ90</accession>
<dbReference type="InterPro" id="IPR036259">
    <property type="entry name" value="MFS_trans_sf"/>
</dbReference>
<dbReference type="PANTHER" id="PTHR23501">
    <property type="entry name" value="MAJOR FACILITATOR SUPERFAMILY"/>
    <property type="match status" value="1"/>
</dbReference>
<evidence type="ECO:0000256" key="6">
    <source>
        <dbReference type="SAM" id="Phobius"/>
    </source>
</evidence>
<feature type="transmembrane region" description="Helical" evidence="6">
    <location>
        <begin position="71"/>
        <end position="89"/>
    </location>
</feature>
<evidence type="ECO:0000256" key="1">
    <source>
        <dbReference type="ARBA" id="ARBA00004141"/>
    </source>
</evidence>
<dbReference type="SUPFAM" id="SSF103473">
    <property type="entry name" value="MFS general substrate transporter"/>
    <property type="match status" value="2"/>
</dbReference>
<dbReference type="InterPro" id="IPR011701">
    <property type="entry name" value="MFS"/>
</dbReference>
<feature type="transmembrane region" description="Helical" evidence="6">
    <location>
        <begin position="142"/>
        <end position="160"/>
    </location>
</feature>
<feature type="transmembrane region" description="Helical" evidence="6">
    <location>
        <begin position="324"/>
        <end position="347"/>
    </location>
</feature>
<dbReference type="Gene3D" id="1.20.1250.20">
    <property type="entry name" value="MFS general substrate transporter like domains"/>
    <property type="match status" value="2"/>
</dbReference>
<feature type="transmembrane region" description="Helical" evidence="6">
    <location>
        <begin position="398"/>
        <end position="417"/>
    </location>
</feature>
<dbReference type="PANTHER" id="PTHR23501:SF58">
    <property type="entry name" value="LOW AFFINITY HEME TRANSPORTER STR3"/>
    <property type="match status" value="1"/>
</dbReference>
<reference evidence="9" key="2">
    <citation type="submission" date="2013-12" db="EMBL/GenBank/DDBJ databases">
        <title>Evolution of pathogenesis and genome organization in the Tremellales.</title>
        <authorList>
            <person name="Cuomo C."/>
            <person name="Litvintseva A."/>
            <person name="Heitman J."/>
            <person name="Chen Y."/>
            <person name="Sun S."/>
            <person name="Springer D."/>
            <person name="Dromer F."/>
            <person name="Young S."/>
            <person name="Zeng Q."/>
            <person name="Chapman S."/>
            <person name="Gujja S."/>
            <person name="Saif S."/>
            <person name="Birren B."/>
        </authorList>
    </citation>
    <scope>NUCLEOTIDE SEQUENCE [LARGE SCALE GENOMIC DNA]</scope>
    <source>
        <strain evidence="9">BCC8398</strain>
    </source>
</reference>
<gene>
    <name evidence="8" type="ORF">I316_07339</name>
</gene>
<keyword evidence="2 6" id="KW-0812">Transmembrane</keyword>
<feature type="transmembrane region" description="Helical" evidence="6">
    <location>
        <begin position="565"/>
        <end position="587"/>
    </location>
</feature>
<organism evidence="8 9">
    <name type="scientific">Kwoniella heveanensis BCC8398</name>
    <dbReference type="NCBI Taxonomy" id="1296120"/>
    <lineage>
        <taxon>Eukaryota</taxon>
        <taxon>Fungi</taxon>
        <taxon>Dikarya</taxon>
        <taxon>Basidiomycota</taxon>
        <taxon>Agaricomycotina</taxon>
        <taxon>Tremellomycetes</taxon>
        <taxon>Tremellales</taxon>
        <taxon>Cryptococcaceae</taxon>
        <taxon>Kwoniella</taxon>
    </lineage>
</organism>
<keyword evidence="3 6" id="KW-1133">Transmembrane helix</keyword>
<feature type="transmembrane region" description="Helical" evidence="6">
    <location>
        <begin position="429"/>
        <end position="448"/>
    </location>
</feature>
<comment type="subcellular location">
    <subcellularLocation>
        <location evidence="1">Membrane</location>
        <topology evidence="1">Multi-pass membrane protein</topology>
    </subcellularLocation>
</comment>
<feature type="transmembrane region" description="Helical" evidence="6">
    <location>
        <begin position="199"/>
        <end position="219"/>
    </location>
</feature>
<dbReference type="EMBL" id="KV700138">
    <property type="protein sequence ID" value="OCF31068.1"/>
    <property type="molecule type" value="Genomic_DNA"/>
</dbReference>
<feature type="region of interest" description="Disordered" evidence="5">
    <location>
        <begin position="1"/>
        <end position="35"/>
    </location>
</feature>
<feature type="transmembrane region" description="Helical" evidence="6">
    <location>
        <begin position="492"/>
        <end position="515"/>
    </location>
</feature>
<dbReference type="Pfam" id="PF07690">
    <property type="entry name" value="MFS_1"/>
    <property type="match status" value="1"/>
</dbReference>
<evidence type="ECO:0000256" key="2">
    <source>
        <dbReference type="ARBA" id="ARBA00022692"/>
    </source>
</evidence>
<evidence type="ECO:0000256" key="5">
    <source>
        <dbReference type="SAM" id="MobiDB-lite"/>
    </source>
</evidence>
<keyword evidence="9" id="KW-1185">Reference proteome</keyword>
<sequence length="636" mass="69081">MSSQPNPLVTQELAARPSSASYDGHEGDDEEKANSIDKAGLDGTLTSDQIGVAKVEVFNKVLYGSGRSGKILLWALAVSIGLTMFVYALDQGITTTILTPWATSSFGQHANLAAVSTASTIIRAISKPFLGKMADITSRPTTYVFVLLFYIIGFVVAASAHDFTSYTVGVSFTAIGKSGLDLLSDIIVGDLTPLQWRGFFSAILSLPFLVTVPINGFIIEGLNDDWRWGMGMFAIMIPILLTPAIVTLYYMQHKGKKLGMVTMADKNKEAPVRDADARTYYRLFRNALIEIDFPGLILLGFAFALILLPFTLRKSAAGGWKNPSIIAMLIVGFVILGIFVLFEIYVAPKPLMTRRILRNRAFLAAVVIDIFNQCSSSVRNTYFYSYISVIKPWSDYTLTIFIGVTTMGLCLLGPFTGLIQRYSHRYKTLMLVGAGGKLIGYGLLVVAGANTMTTETGRLLASQLMFCLGSFSVVGARVGSQASVPHDDLATVISLLALWSTLGSSVGAAIASAIWTDKMQAQLALELPNTPAATIKKLYGSITVIQGYSFDSEIRQGVIRAYSKVSGLLAITAVCLAVIPLLATLFMPDYHLGKQQNAVEGKGLDGSIVVPPARAEERADGQNRRWYHTLRDLYRR</sequence>
<dbReference type="Proteomes" id="UP000092666">
    <property type="component" value="Unassembled WGS sequence"/>
</dbReference>
<dbReference type="AlphaFoldDB" id="A0A1B9GJ90"/>
<protein>
    <recommendedName>
        <fullName evidence="7">Major facilitator superfamily (MFS) profile domain-containing protein</fullName>
    </recommendedName>
</protein>
<evidence type="ECO:0000259" key="7">
    <source>
        <dbReference type="PROSITE" id="PS50850"/>
    </source>
</evidence>